<feature type="transmembrane region" description="Helical" evidence="1">
    <location>
        <begin position="62"/>
        <end position="80"/>
    </location>
</feature>
<name>A0A1X2HQJ0_SYNRA</name>
<keyword evidence="3" id="KW-1185">Reference proteome</keyword>
<dbReference type="InParanoid" id="A0A1X2HQJ0"/>
<gene>
    <name evidence="2" type="ORF">BCR43DRAFT_186097</name>
</gene>
<comment type="caution">
    <text evidence="2">The sequence shown here is derived from an EMBL/GenBank/DDBJ whole genome shotgun (WGS) entry which is preliminary data.</text>
</comment>
<evidence type="ECO:0000256" key="1">
    <source>
        <dbReference type="SAM" id="Phobius"/>
    </source>
</evidence>
<protein>
    <submittedName>
        <fullName evidence="2">Uncharacterized protein</fullName>
    </submittedName>
</protein>
<feature type="transmembrane region" description="Helical" evidence="1">
    <location>
        <begin position="86"/>
        <end position="102"/>
    </location>
</feature>
<evidence type="ECO:0000313" key="3">
    <source>
        <dbReference type="Proteomes" id="UP000242180"/>
    </source>
</evidence>
<dbReference type="Proteomes" id="UP000242180">
    <property type="component" value="Unassembled WGS sequence"/>
</dbReference>
<sequence length="119" mass="13273">MSCPVLRLYVHIKNGQLCSIIHGNPGHIEPTAPNKTSALLGLWLGKIKYACFFRRDAKGSSFFLFFFSTPLVVCSGQTSLPVLTSTIVFYPCLSPTMAFILYRSTRLYLVRQPILASPE</sequence>
<keyword evidence="1" id="KW-1133">Transmembrane helix</keyword>
<proteinExistence type="predicted"/>
<dbReference type="EMBL" id="MCGN01000002">
    <property type="protein sequence ID" value="ORZ01617.1"/>
    <property type="molecule type" value="Genomic_DNA"/>
</dbReference>
<evidence type="ECO:0000313" key="2">
    <source>
        <dbReference type="EMBL" id="ORZ01617.1"/>
    </source>
</evidence>
<dbReference type="AlphaFoldDB" id="A0A1X2HQJ0"/>
<accession>A0A1X2HQJ0</accession>
<keyword evidence="1" id="KW-0812">Transmembrane</keyword>
<keyword evidence="1" id="KW-0472">Membrane</keyword>
<reference evidence="2 3" key="1">
    <citation type="submission" date="2016-07" db="EMBL/GenBank/DDBJ databases">
        <title>Pervasive Adenine N6-methylation of Active Genes in Fungi.</title>
        <authorList>
            <consortium name="DOE Joint Genome Institute"/>
            <person name="Mondo S.J."/>
            <person name="Dannebaum R.O."/>
            <person name="Kuo R.C."/>
            <person name="Labutti K."/>
            <person name="Haridas S."/>
            <person name="Kuo A."/>
            <person name="Salamov A."/>
            <person name="Ahrendt S.R."/>
            <person name="Lipzen A."/>
            <person name="Sullivan W."/>
            <person name="Andreopoulos W.B."/>
            <person name="Clum A."/>
            <person name="Lindquist E."/>
            <person name="Daum C."/>
            <person name="Ramamoorthy G.K."/>
            <person name="Gryganskyi A."/>
            <person name="Culley D."/>
            <person name="Magnuson J.K."/>
            <person name="James T.Y."/>
            <person name="O'Malley M.A."/>
            <person name="Stajich J.E."/>
            <person name="Spatafora J.W."/>
            <person name="Visel A."/>
            <person name="Grigoriev I.V."/>
        </authorList>
    </citation>
    <scope>NUCLEOTIDE SEQUENCE [LARGE SCALE GENOMIC DNA]</scope>
    <source>
        <strain evidence="2 3">NRRL 2496</strain>
    </source>
</reference>
<organism evidence="2 3">
    <name type="scientific">Syncephalastrum racemosum</name>
    <name type="common">Filamentous fungus</name>
    <dbReference type="NCBI Taxonomy" id="13706"/>
    <lineage>
        <taxon>Eukaryota</taxon>
        <taxon>Fungi</taxon>
        <taxon>Fungi incertae sedis</taxon>
        <taxon>Mucoromycota</taxon>
        <taxon>Mucoromycotina</taxon>
        <taxon>Mucoromycetes</taxon>
        <taxon>Mucorales</taxon>
        <taxon>Syncephalastraceae</taxon>
        <taxon>Syncephalastrum</taxon>
    </lineage>
</organism>